<dbReference type="GO" id="GO:0046417">
    <property type="term" value="P:chorismate metabolic process"/>
    <property type="evidence" value="ECO:0007669"/>
    <property type="project" value="UniProtKB-ARBA"/>
</dbReference>
<dbReference type="AlphaFoldDB" id="A0ABD2LMN1"/>
<feature type="region of interest" description="Disordered" evidence="2">
    <location>
        <begin position="422"/>
        <end position="442"/>
    </location>
</feature>
<evidence type="ECO:0000256" key="1">
    <source>
        <dbReference type="ARBA" id="ARBA00022729"/>
    </source>
</evidence>
<dbReference type="InterPro" id="IPR036979">
    <property type="entry name" value="CM_dom_sf"/>
</dbReference>
<keyword evidence="6" id="KW-1185">Reference proteome</keyword>
<dbReference type="GO" id="GO:0004106">
    <property type="term" value="F:chorismate mutase activity"/>
    <property type="evidence" value="ECO:0007669"/>
    <property type="project" value="UniProtKB-ARBA"/>
</dbReference>
<dbReference type="Gene3D" id="1.20.59.10">
    <property type="entry name" value="Chorismate mutase"/>
    <property type="match status" value="1"/>
</dbReference>
<dbReference type="SMART" id="SM00830">
    <property type="entry name" value="CM_2"/>
    <property type="match status" value="1"/>
</dbReference>
<evidence type="ECO:0000256" key="3">
    <source>
        <dbReference type="SAM" id="SignalP"/>
    </source>
</evidence>
<evidence type="ECO:0000313" key="5">
    <source>
        <dbReference type="EMBL" id="KAL3116481.1"/>
    </source>
</evidence>
<evidence type="ECO:0000259" key="4">
    <source>
        <dbReference type="PROSITE" id="PS51168"/>
    </source>
</evidence>
<dbReference type="PROSITE" id="PS51168">
    <property type="entry name" value="CHORISMATE_MUT_2"/>
    <property type="match status" value="1"/>
</dbReference>
<dbReference type="PANTHER" id="PTHR34401">
    <property type="entry name" value="PROTEIN CBG12388-RELATED"/>
    <property type="match status" value="1"/>
</dbReference>
<keyword evidence="1 3" id="KW-0732">Signal</keyword>
<dbReference type="InterPro" id="IPR002701">
    <property type="entry name" value="CM_II_prokaryot"/>
</dbReference>
<dbReference type="PANTHER" id="PTHR34401:SF3">
    <property type="entry name" value="DB DOMAIN-CONTAINING PROTEIN"/>
    <property type="match status" value="1"/>
</dbReference>
<evidence type="ECO:0000256" key="2">
    <source>
        <dbReference type="SAM" id="MobiDB-lite"/>
    </source>
</evidence>
<feature type="chain" id="PRO_5044872044" description="Chorismate mutase domain-containing protein" evidence="3">
    <location>
        <begin position="23"/>
        <end position="521"/>
    </location>
</feature>
<accession>A0ABD2LMN1</accession>
<gene>
    <name evidence="5" type="ORF">niasHT_006928</name>
</gene>
<name>A0ABD2LMN1_9BILA</name>
<dbReference type="Proteomes" id="UP001620626">
    <property type="component" value="Unassembled WGS sequence"/>
</dbReference>
<evidence type="ECO:0000313" key="6">
    <source>
        <dbReference type="Proteomes" id="UP001620626"/>
    </source>
</evidence>
<dbReference type="EMBL" id="JBICBT010000358">
    <property type="protein sequence ID" value="KAL3116481.1"/>
    <property type="molecule type" value="Genomic_DNA"/>
</dbReference>
<protein>
    <recommendedName>
        <fullName evidence="4">Chorismate mutase domain-containing protein</fullName>
    </recommendedName>
</protein>
<feature type="domain" description="Chorismate mutase" evidence="4">
    <location>
        <begin position="328"/>
        <end position="419"/>
    </location>
</feature>
<dbReference type="Pfam" id="PF01817">
    <property type="entry name" value="CM_2"/>
    <property type="match status" value="1"/>
</dbReference>
<dbReference type="InterPro" id="IPR036263">
    <property type="entry name" value="Chorismate_II_sf"/>
</dbReference>
<reference evidence="5 6" key="1">
    <citation type="submission" date="2024-10" db="EMBL/GenBank/DDBJ databases">
        <authorList>
            <person name="Kim D."/>
        </authorList>
    </citation>
    <scope>NUCLEOTIDE SEQUENCE [LARGE SCALE GENOMIC DNA]</scope>
    <source>
        <strain evidence="5">BH-2024</strain>
    </source>
</reference>
<comment type="caution">
    <text evidence="5">The sequence shown here is derived from an EMBL/GenBank/DDBJ whole genome shotgun (WGS) entry which is preliminary data.</text>
</comment>
<feature type="signal peptide" evidence="3">
    <location>
        <begin position="1"/>
        <end position="22"/>
    </location>
</feature>
<dbReference type="SUPFAM" id="SSF48600">
    <property type="entry name" value="Chorismate mutase II"/>
    <property type="match status" value="1"/>
</dbReference>
<sequence length="521" mass="57337">MRCLFALVPLSCAVLLPFFADAVPPPAAVRSVRPAARQAVATQRQPPAGMERQCKCAEIKPCKDRYQKTMEPCLDTCQSHITSLGGNFRQVKACFTPKESLLNSAMRCTERQHDNACSHSSAAQFVPKRYGQTLENEAMVEIDRMIGRMGLDKSGSMKKLVSVSKKLFGCLKQCMAKRAGNCEKQLKCGLLLPSDSAMVQKTKSCALNNGFNTATAQQTCHCVANAGVKDLKSAKIDITKHLFSNRMNSSVVSFSLLLFGLFTIRTANSQCEKHCTNSKPMAGEGQCNEAEEVILRSSDCAFMKKTETAFEFVVGMNGQTEDKTTPGANANGAFLCCTATQKTATLFIVGVANKRLMLAKDVVNYKFHHNTSIDDFVREKQVLESVSAQGQKAGIGGNYGEEFFQDQMDANKMIQKGYEKLWTDNKSSPPKNAPDLQKDTRPKVTAATEEMILALKVFQQFRINKNCWTFVKTEAEKSQSFLSLAEPNGKDAMQKAVVRLCAEVEAKIVAQIDEKAKKLLA</sequence>
<dbReference type="NCBIfam" id="TIGR01806">
    <property type="entry name" value="CM_mono2"/>
    <property type="match status" value="1"/>
</dbReference>
<dbReference type="InterPro" id="IPR008240">
    <property type="entry name" value="Chorismate_mutase_periplasmic"/>
</dbReference>
<proteinExistence type="predicted"/>
<organism evidence="5 6">
    <name type="scientific">Heterodera trifolii</name>
    <dbReference type="NCBI Taxonomy" id="157864"/>
    <lineage>
        <taxon>Eukaryota</taxon>
        <taxon>Metazoa</taxon>
        <taxon>Ecdysozoa</taxon>
        <taxon>Nematoda</taxon>
        <taxon>Chromadorea</taxon>
        <taxon>Rhabditida</taxon>
        <taxon>Tylenchina</taxon>
        <taxon>Tylenchomorpha</taxon>
        <taxon>Tylenchoidea</taxon>
        <taxon>Heteroderidae</taxon>
        <taxon>Heteroderinae</taxon>
        <taxon>Heterodera</taxon>
    </lineage>
</organism>